<proteinExistence type="predicted"/>
<keyword evidence="2" id="KW-1185">Reference proteome</keyword>
<organism evidence="1 2">
    <name type="scientific">Acaulospora colombiana</name>
    <dbReference type="NCBI Taxonomy" id="27376"/>
    <lineage>
        <taxon>Eukaryota</taxon>
        <taxon>Fungi</taxon>
        <taxon>Fungi incertae sedis</taxon>
        <taxon>Mucoromycota</taxon>
        <taxon>Glomeromycotina</taxon>
        <taxon>Glomeromycetes</taxon>
        <taxon>Diversisporales</taxon>
        <taxon>Acaulosporaceae</taxon>
        <taxon>Acaulospora</taxon>
    </lineage>
</organism>
<protein>
    <submittedName>
        <fullName evidence="1">7686_t:CDS:1</fullName>
    </submittedName>
</protein>
<evidence type="ECO:0000313" key="1">
    <source>
        <dbReference type="EMBL" id="CAG8451326.1"/>
    </source>
</evidence>
<evidence type="ECO:0000313" key="2">
    <source>
        <dbReference type="Proteomes" id="UP000789525"/>
    </source>
</evidence>
<comment type="caution">
    <text evidence="1">The sequence shown here is derived from an EMBL/GenBank/DDBJ whole genome shotgun (WGS) entry which is preliminary data.</text>
</comment>
<accession>A0ACA9K4G7</accession>
<gene>
    <name evidence="1" type="ORF">ACOLOM_LOCUS766</name>
</gene>
<reference evidence="1" key="1">
    <citation type="submission" date="2021-06" db="EMBL/GenBank/DDBJ databases">
        <authorList>
            <person name="Kallberg Y."/>
            <person name="Tangrot J."/>
            <person name="Rosling A."/>
        </authorList>
    </citation>
    <scope>NUCLEOTIDE SEQUENCE</scope>
    <source>
        <strain evidence="1">CL356</strain>
    </source>
</reference>
<name>A0ACA9K4G7_9GLOM</name>
<dbReference type="EMBL" id="CAJVPT010000827">
    <property type="protein sequence ID" value="CAG8451326.1"/>
    <property type="molecule type" value="Genomic_DNA"/>
</dbReference>
<sequence>MSSSTDNKALLCDVLKTLSADSEGSKEDFFSNTVGEDFYAPESFSQFFGGEFSEEDLKKAIESLQAEKKKKSEKSKKSPPSEDESDDSLTASSDEEDVILKVKKMLKFN</sequence>
<dbReference type="Proteomes" id="UP000789525">
    <property type="component" value="Unassembled WGS sequence"/>
</dbReference>